<dbReference type="PANTHER" id="PTHR33531">
    <property type="entry name" value="RUBRERYTHRIN SUBFAMILY"/>
    <property type="match status" value="1"/>
</dbReference>
<gene>
    <name evidence="2" type="ORF">E3J62_10120</name>
</gene>
<sequence>MGEASPQVAEAIRTAIQMEKEGHAFFHQAAEKTNNKLGKEMFERLAAEEIAHMETFRKMFDSMSDTEDWRAVASELKSVTTPPLFSEAKNKMKAGREPGEVEALRQAMEIERKAIKFFNEAKSKANDETAKEIFEKVRQEEEYHHALLQAQYDSVTNSGYWLDVAEFRMDGMY</sequence>
<feature type="domain" description="Rubrerythrin diiron-binding" evidence="1">
    <location>
        <begin position="10"/>
        <end position="150"/>
    </location>
</feature>
<evidence type="ECO:0000313" key="3">
    <source>
        <dbReference type="Proteomes" id="UP000315525"/>
    </source>
</evidence>
<dbReference type="GO" id="GO:0016491">
    <property type="term" value="F:oxidoreductase activity"/>
    <property type="evidence" value="ECO:0007669"/>
    <property type="project" value="InterPro"/>
</dbReference>
<proteinExistence type="predicted"/>
<dbReference type="SUPFAM" id="SSF47240">
    <property type="entry name" value="Ferritin-like"/>
    <property type="match status" value="1"/>
</dbReference>
<dbReference type="CDD" id="cd01045">
    <property type="entry name" value="Ferritin_like_AB"/>
    <property type="match status" value="1"/>
</dbReference>
<reference evidence="2 3" key="1">
    <citation type="submission" date="2019-03" db="EMBL/GenBank/DDBJ databases">
        <title>Metabolic potential of uncultured bacteria and archaea associated with petroleum seepage in deep-sea sediments.</title>
        <authorList>
            <person name="Dong X."/>
            <person name="Hubert C."/>
        </authorList>
    </citation>
    <scope>NUCLEOTIDE SEQUENCE [LARGE SCALE GENOMIC DNA]</scope>
    <source>
        <strain evidence="2">E44_bin18</strain>
    </source>
</reference>
<dbReference type="Proteomes" id="UP000315525">
    <property type="component" value="Unassembled WGS sequence"/>
</dbReference>
<dbReference type="PANTHER" id="PTHR33531:SF7">
    <property type="entry name" value="HYPOTHETICAL MEMBRANE PROTEIN, CONSERVED"/>
    <property type="match status" value="1"/>
</dbReference>
<dbReference type="InterPro" id="IPR012347">
    <property type="entry name" value="Ferritin-like"/>
</dbReference>
<dbReference type="InterPro" id="IPR009078">
    <property type="entry name" value="Ferritin-like_SF"/>
</dbReference>
<name>A0A523UPK1_UNCT6</name>
<evidence type="ECO:0000313" key="2">
    <source>
        <dbReference type="EMBL" id="TET44460.1"/>
    </source>
</evidence>
<dbReference type="AlphaFoldDB" id="A0A523UPK1"/>
<dbReference type="Pfam" id="PF02915">
    <property type="entry name" value="Rubrerythrin"/>
    <property type="match status" value="1"/>
</dbReference>
<dbReference type="EMBL" id="SOJN01000123">
    <property type="protein sequence ID" value="TET44460.1"/>
    <property type="molecule type" value="Genomic_DNA"/>
</dbReference>
<evidence type="ECO:0000259" key="1">
    <source>
        <dbReference type="Pfam" id="PF02915"/>
    </source>
</evidence>
<dbReference type="GO" id="GO:0046872">
    <property type="term" value="F:metal ion binding"/>
    <property type="evidence" value="ECO:0007669"/>
    <property type="project" value="InterPro"/>
</dbReference>
<dbReference type="InterPro" id="IPR003251">
    <property type="entry name" value="Rr_diiron-bd_dom"/>
</dbReference>
<accession>A0A523UPK1</accession>
<comment type="caution">
    <text evidence="2">The sequence shown here is derived from an EMBL/GenBank/DDBJ whole genome shotgun (WGS) entry which is preliminary data.</text>
</comment>
<dbReference type="Gene3D" id="1.20.1260.10">
    <property type="match status" value="1"/>
</dbReference>
<organism evidence="2 3">
    <name type="scientific">candidate division TA06 bacterium</name>
    <dbReference type="NCBI Taxonomy" id="2250710"/>
    <lineage>
        <taxon>Bacteria</taxon>
        <taxon>Bacteria division TA06</taxon>
    </lineage>
</organism>
<protein>
    <submittedName>
        <fullName evidence="2">DUF2202 domain-containing protein</fullName>
    </submittedName>
</protein>